<reference evidence="2" key="1">
    <citation type="journal article" date="2023" name="Mol. Phylogenet. Evol.">
        <title>Genome-scale phylogeny and comparative genomics of the fungal order Sordariales.</title>
        <authorList>
            <person name="Hensen N."/>
            <person name="Bonometti L."/>
            <person name="Westerberg I."/>
            <person name="Brannstrom I.O."/>
            <person name="Guillou S."/>
            <person name="Cros-Aarteil S."/>
            <person name="Calhoun S."/>
            <person name="Haridas S."/>
            <person name="Kuo A."/>
            <person name="Mondo S."/>
            <person name="Pangilinan J."/>
            <person name="Riley R."/>
            <person name="LaButti K."/>
            <person name="Andreopoulos B."/>
            <person name="Lipzen A."/>
            <person name="Chen C."/>
            <person name="Yan M."/>
            <person name="Daum C."/>
            <person name="Ng V."/>
            <person name="Clum A."/>
            <person name="Steindorff A."/>
            <person name="Ohm R.A."/>
            <person name="Martin F."/>
            <person name="Silar P."/>
            <person name="Natvig D.O."/>
            <person name="Lalanne C."/>
            <person name="Gautier V."/>
            <person name="Ament-Velasquez S.L."/>
            <person name="Kruys A."/>
            <person name="Hutchinson M.I."/>
            <person name="Powell A.J."/>
            <person name="Barry K."/>
            <person name="Miller A.N."/>
            <person name="Grigoriev I.V."/>
            <person name="Debuchy R."/>
            <person name="Gladieux P."/>
            <person name="Hiltunen Thoren M."/>
            <person name="Johannesson H."/>
        </authorList>
    </citation>
    <scope>NUCLEOTIDE SEQUENCE</scope>
    <source>
        <strain evidence="2">CBS 560.94</strain>
    </source>
</reference>
<keyword evidence="1" id="KW-0472">Membrane</keyword>
<sequence length="126" mass="13792">MFTTSDRSPSLSVGRSVSLISLSPAVTPVACRADGGWPASGRATAETSFTILPCLSLLISFPILSSAFEVDKHLRTHACRCRYRGGPRPRKGLPSLCIPFGVWVFLFPYILHALFINLSLMFHRLG</sequence>
<protein>
    <submittedName>
        <fullName evidence="2">Uncharacterized protein</fullName>
    </submittedName>
</protein>
<keyword evidence="3" id="KW-1185">Reference proteome</keyword>
<accession>A0AAE0JI90</accession>
<dbReference type="GeneID" id="87858545"/>
<reference evidence="2" key="2">
    <citation type="submission" date="2023-06" db="EMBL/GenBank/DDBJ databases">
        <authorList>
            <consortium name="Lawrence Berkeley National Laboratory"/>
            <person name="Haridas S."/>
            <person name="Hensen N."/>
            <person name="Bonometti L."/>
            <person name="Westerberg I."/>
            <person name="Brannstrom I.O."/>
            <person name="Guillou S."/>
            <person name="Cros-Aarteil S."/>
            <person name="Calhoun S."/>
            <person name="Kuo A."/>
            <person name="Mondo S."/>
            <person name="Pangilinan J."/>
            <person name="Riley R."/>
            <person name="Labutti K."/>
            <person name="Andreopoulos B."/>
            <person name="Lipzen A."/>
            <person name="Chen C."/>
            <person name="Yanf M."/>
            <person name="Daum C."/>
            <person name="Ng V."/>
            <person name="Clum A."/>
            <person name="Steindorff A."/>
            <person name="Ohm R."/>
            <person name="Martin F."/>
            <person name="Silar P."/>
            <person name="Natvig D."/>
            <person name="Lalanne C."/>
            <person name="Gautier V."/>
            <person name="Ament-Velasquez S.L."/>
            <person name="Kruys A."/>
            <person name="Hutchinson M.I."/>
            <person name="Powell A.J."/>
            <person name="Barry K."/>
            <person name="Miller A.N."/>
            <person name="Grigoriev I.V."/>
            <person name="Debuchy R."/>
            <person name="Gladieux P."/>
            <person name="Thoren M.H."/>
            <person name="Johannesson H."/>
        </authorList>
    </citation>
    <scope>NUCLEOTIDE SEQUENCE</scope>
    <source>
        <strain evidence="2">CBS 560.94</strain>
    </source>
</reference>
<evidence type="ECO:0000256" key="1">
    <source>
        <dbReference type="SAM" id="Phobius"/>
    </source>
</evidence>
<dbReference type="RefSeq" id="XP_062683412.1">
    <property type="nucleotide sequence ID" value="XM_062821391.1"/>
</dbReference>
<dbReference type="Proteomes" id="UP001278500">
    <property type="component" value="Unassembled WGS sequence"/>
</dbReference>
<dbReference type="EMBL" id="JAUEPP010000003">
    <property type="protein sequence ID" value="KAK3348330.1"/>
    <property type="molecule type" value="Genomic_DNA"/>
</dbReference>
<feature type="transmembrane region" description="Helical" evidence="1">
    <location>
        <begin position="50"/>
        <end position="71"/>
    </location>
</feature>
<name>A0AAE0JI90_9PEZI</name>
<evidence type="ECO:0000313" key="2">
    <source>
        <dbReference type="EMBL" id="KAK3348330.1"/>
    </source>
</evidence>
<comment type="caution">
    <text evidence="2">The sequence shown here is derived from an EMBL/GenBank/DDBJ whole genome shotgun (WGS) entry which is preliminary data.</text>
</comment>
<evidence type="ECO:0000313" key="3">
    <source>
        <dbReference type="Proteomes" id="UP001278500"/>
    </source>
</evidence>
<keyword evidence="1" id="KW-1133">Transmembrane helix</keyword>
<keyword evidence="1" id="KW-0812">Transmembrane</keyword>
<proteinExistence type="predicted"/>
<organism evidence="2 3">
    <name type="scientific">Neurospora tetraspora</name>
    <dbReference type="NCBI Taxonomy" id="94610"/>
    <lineage>
        <taxon>Eukaryota</taxon>
        <taxon>Fungi</taxon>
        <taxon>Dikarya</taxon>
        <taxon>Ascomycota</taxon>
        <taxon>Pezizomycotina</taxon>
        <taxon>Sordariomycetes</taxon>
        <taxon>Sordariomycetidae</taxon>
        <taxon>Sordariales</taxon>
        <taxon>Sordariaceae</taxon>
        <taxon>Neurospora</taxon>
    </lineage>
</organism>
<gene>
    <name evidence="2" type="ORF">B0H65DRAFT_172855</name>
</gene>
<dbReference type="AlphaFoldDB" id="A0AAE0JI90"/>
<feature type="transmembrane region" description="Helical" evidence="1">
    <location>
        <begin position="92"/>
        <end position="116"/>
    </location>
</feature>